<evidence type="ECO:0000256" key="9">
    <source>
        <dbReference type="SAM" id="Phobius"/>
    </source>
</evidence>
<evidence type="ECO:0000256" key="1">
    <source>
        <dbReference type="ARBA" id="ARBA00004370"/>
    </source>
</evidence>
<dbReference type="InterPro" id="IPR036640">
    <property type="entry name" value="ABC1_TM_sf"/>
</dbReference>
<feature type="transmembrane region" description="Helical" evidence="9">
    <location>
        <begin position="113"/>
        <end position="129"/>
    </location>
</feature>
<evidence type="ECO:0000259" key="10">
    <source>
        <dbReference type="PROSITE" id="PS50893"/>
    </source>
</evidence>
<keyword evidence="6 9" id="KW-1133">Transmembrane helix</keyword>
<feature type="transmembrane region" description="Helical" evidence="9">
    <location>
        <begin position="12"/>
        <end position="39"/>
    </location>
</feature>
<dbReference type="GO" id="GO:0016020">
    <property type="term" value="C:membrane"/>
    <property type="evidence" value="ECO:0007669"/>
    <property type="project" value="UniProtKB-SubCell"/>
</dbReference>
<feature type="domain" description="ABC transporter" evidence="10">
    <location>
        <begin position="662"/>
        <end position="893"/>
    </location>
</feature>
<keyword evidence="2" id="KW-0813">Transport</keyword>
<evidence type="ECO:0000313" key="12">
    <source>
        <dbReference type="EMBL" id="KAK0750919.1"/>
    </source>
</evidence>
<protein>
    <recommendedName>
        <fullName evidence="14">ABC transporter</fullName>
    </recommendedName>
</protein>
<dbReference type="PROSITE" id="PS00211">
    <property type="entry name" value="ABC_TRANSPORTER_1"/>
    <property type="match status" value="2"/>
</dbReference>
<dbReference type="GO" id="GO:0005524">
    <property type="term" value="F:ATP binding"/>
    <property type="evidence" value="ECO:0007669"/>
    <property type="project" value="UniProtKB-KW"/>
</dbReference>
<comment type="caution">
    <text evidence="12">The sequence shown here is derived from an EMBL/GenBank/DDBJ whole genome shotgun (WGS) entry which is preliminary data.</text>
</comment>
<evidence type="ECO:0000256" key="6">
    <source>
        <dbReference type="ARBA" id="ARBA00022989"/>
    </source>
</evidence>
<evidence type="ECO:0000259" key="11">
    <source>
        <dbReference type="PROSITE" id="PS50929"/>
    </source>
</evidence>
<dbReference type="SUPFAM" id="SSF52540">
    <property type="entry name" value="P-loop containing nucleoside triphosphate hydrolases"/>
    <property type="match status" value="2"/>
</dbReference>
<dbReference type="FunFam" id="3.40.50.300:FF:001577">
    <property type="entry name" value="ABC bile acid transporter"/>
    <property type="match status" value="1"/>
</dbReference>
<dbReference type="InterPro" id="IPR050173">
    <property type="entry name" value="ABC_transporter_C-like"/>
</dbReference>
<dbReference type="GO" id="GO:0140359">
    <property type="term" value="F:ABC-type transporter activity"/>
    <property type="evidence" value="ECO:0007669"/>
    <property type="project" value="InterPro"/>
</dbReference>
<keyword evidence="13" id="KW-1185">Reference proteome</keyword>
<dbReference type="PROSITE" id="PS50929">
    <property type="entry name" value="ABC_TM1F"/>
    <property type="match status" value="2"/>
</dbReference>
<dbReference type="CDD" id="cd03250">
    <property type="entry name" value="ABCC_MRP_domain1"/>
    <property type="match status" value="1"/>
</dbReference>
<evidence type="ECO:0000256" key="8">
    <source>
        <dbReference type="SAM" id="MobiDB-lite"/>
    </source>
</evidence>
<evidence type="ECO:0000256" key="5">
    <source>
        <dbReference type="ARBA" id="ARBA00022840"/>
    </source>
</evidence>
<feature type="region of interest" description="Disordered" evidence="8">
    <location>
        <begin position="371"/>
        <end position="409"/>
    </location>
</feature>
<feature type="domain" description="ABC transmembrane type-1" evidence="11">
    <location>
        <begin position="1025"/>
        <end position="1281"/>
    </location>
</feature>
<evidence type="ECO:0000256" key="4">
    <source>
        <dbReference type="ARBA" id="ARBA00022741"/>
    </source>
</evidence>
<feature type="transmembrane region" description="Helical" evidence="9">
    <location>
        <begin position="949"/>
        <end position="972"/>
    </location>
</feature>
<feature type="transmembrane region" description="Helical" evidence="9">
    <location>
        <begin position="568"/>
        <end position="588"/>
    </location>
</feature>
<gene>
    <name evidence="12" type="ORF">B0T18DRAFT_361025</name>
</gene>
<dbReference type="SMART" id="SM00382">
    <property type="entry name" value="AAA"/>
    <property type="match status" value="2"/>
</dbReference>
<keyword evidence="4" id="KW-0547">Nucleotide-binding</keyword>
<dbReference type="Gene3D" id="1.20.1560.10">
    <property type="entry name" value="ABC transporter type 1, transmembrane domain"/>
    <property type="match status" value="2"/>
</dbReference>
<evidence type="ECO:0000256" key="2">
    <source>
        <dbReference type="ARBA" id="ARBA00022448"/>
    </source>
</evidence>
<feature type="transmembrane region" description="Helical" evidence="9">
    <location>
        <begin position="135"/>
        <end position="156"/>
    </location>
</feature>
<reference evidence="12" key="1">
    <citation type="submission" date="2023-06" db="EMBL/GenBank/DDBJ databases">
        <title>Genome-scale phylogeny and comparative genomics of the fungal order Sordariales.</title>
        <authorList>
            <consortium name="Lawrence Berkeley National Laboratory"/>
            <person name="Hensen N."/>
            <person name="Bonometti L."/>
            <person name="Westerberg I."/>
            <person name="Brannstrom I.O."/>
            <person name="Guillou S."/>
            <person name="Cros-Aarteil S."/>
            <person name="Calhoun S."/>
            <person name="Haridas S."/>
            <person name="Kuo A."/>
            <person name="Mondo S."/>
            <person name="Pangilinan J."/>
            <person name="Riley R."/>
            <person name="LaButti K."/>
            <person name="Andreopoulos B."/>
            <person name="Lipzen A."/>
            <person name="Chen C."/>
            <person name="Yanf M."/>
            <person name="Daum C."/>
            <person name="Ng V."/>
            <person name="Clum A."/>
            <person name="Steindorff A."/>
            <person name="Ohm R."/>
            <person name="Martin F."/>
            <person name="Silar P."/>
            <person name="Natvig D."/>
            <person name="Lalanne C."/>
            <person name="Gautier V."/>
            <person name="Ament-velasquez S.L."/>
            <person name="Kruys A."/>
            <person name="Hutchinson M.I."/>
            <person name="Powell A.J."/>
            <person name="Barry K."/>
            <person name="Miller A.N."/>
            <person name="Grigoriev I.V."/>
            <person name="Debuchy R."/>
            <person name="Gladieux P."/>
            <person name="Thoren M.H."/>
            <person name="Johannesson H."/>
        </authorList>
    </citation>
    <scope>NUCLEOTIDE SEQUENCE</scope>
    <source>
        <strain evidence="12">SMH3187-1</strain>
    </source>
</reference>
<dbReference type="InterPro" id="IPR027417">
    <property type="entry name" value="P-loop_NTPase"/>
</dbReference>
<evidence type="ECO:0008006" key="14">
    <source>
        <dbReference type="Google" id="ProtNLM"/>
    </source>
</evidence>
<evidence type="ECO:0000256" key="3">
    <source>
        <dbReference type="ARBA" id="ARBA00022692"/>
    </source>
</evidence>
<dbReference type="InterPro" id="IPR003439">
    <property type="entry name" value="ABC_transporter-like_ATP-bd"/>
</dbReference>
<dbReference type="GO" id="GO:0016887">
    <property type="term" value="F:ATP hydrolysis activity"/>
    <property type="evidence" value="ECO:0007669"/>
    <property type="project" value="InterPro"/>
</dbReference>
<dbReference type="EMBL" id="JAUKUD010000002">
    <property type="protein sequence ID" value="KAK0750919.1"/>
    <property type="molecule type" value="Genomic_DNA"/>
</dbReference>
<evidence type="ECO:0000313" key="13">
    <source>
        <dbReference type="Proteomes" id="UP001172155"/>
    </source>
</evidence>
<evidence type="ECO:0000256" key="7">
    <source>
        <dbReference type="ARBA" id="ARBA00023136"/>
    </source>
</evidence>
<feature type="transmembrane region" description="Helical" evidence="9">
    <location>
        <begin position="1042"/>
        <end position="1072"/>
    </location>
</feature>
<dbReference type="PANTHER" id="PTHR24223:SF415">
    <property type="entry name" value="FI20190P1"/>
    <property type="match status" value="1"/>
</dbReference>
<feature type="transmembrane region" description="Helical" evidence="9">
    <location>
        <begin position="81"/>
        <end position="106"/>
    </location>
</feature>
<dbReference type="InterPro" id="IPR003593">
    <property type="entry name" value="AAA+_ATPase"/>
</dbReference>
<feature type="transmembrane region" description="Helical" evidence="9">
    <location>
        <begin position="488"/>
        <end position="508"/>
    </location>
</feature>
<dbReference type="PROSITE" id="PS50893">
    <property type="entry name" value="ABC_TRANSPORTER_2"/>
    <property type="match status" value="2"/>
</dbReference>
<dbReference type="InterPro" id="IPR011527">
    <property type="entry name" value="ABC1_TM_dom"/>
</dbReference>
<dbReference type="InterPro" id="IPR017871">
    <property type="entry name" value="ABC_transporter-like_CS"/>
</dbReference>
<feature type="transmembrane region" description="Helical" evidence="9">
    <location>
        <begin position="1128"/>
        <end position="1157"/>
    </location>
</feature>
<dbReference type="Gene3D" id="3.40.50.300">
    <property type="entry name" value="P-loop containing nucleotide triphosphate hydrolases"/>
    <property type="match status" value="2"/>
</dbReference>
<name>A0AA40F487_9PEZI</name>
<dbReference type="SUPFAM" id="SSF90123">
    <property type="entry name" value="ABC transporter transmembrane region"/>
    <property type="match status" value="2"/>
</dbReference>
<organism evidence="12 13">
    <name type="scientific">Schizothecium vesticola</name>
    <dbReference type="NCBI Taxonomy" id="314040"/>
    <lineage>
        <taxon>Eukaryota</taxon>
        <taxon>Fungi</taxon>
        <taxon>Dikarya</taxon>
        <taxon>Ascomycota</taxon>
        <taxon>Pezizomycotina</taxon>
        <taxon>Sordariomycetes</taxon>
        <taxon>Sordariomycetidae</taxon>
        <taxon>Sordariales</taxon>
        <taxon>Schizotheciaceae</taxon>
        <taxon>Schizothecium</taxon>
    </lineage>
</organism>
<feature type="domain" description="ABC transporter" evidence="10">
    <location>
        <begin position="1316"/>
        <end position="1538"/>
    </location>
</feature>
<sequence>MLTMAMQIPSPGTLAPSCLGVVGHIPLWTAVLVVALRYASGPVWRRRPPWLRRFANEKDSVGLRDEETGEDQLSLTRVQPWTAWGLALLLLSLAAVAAGVVGAVLLPPLAQQLSIPVIPGMISTLVLVLERPRTLPGAVFVIHTVLLLAQLVLLVVVPDRLAGWPEMAALGATILPPLGSLAAMLNMPMRDPLLDSTGIGKPFEEPTSAVRSPEDLITLWQWMSVSWMAPLIKIGYKRQLHDNDVWFLAYEFHHDRIHQCFRDVHGTVLARLLKANGLDLLITTGLTVVETLAELAEPLLLRQLLAALAAETPDAKTALIYAGITLFGRLAKAQTGVFNLWYQRRNYERSRGEMITMVYEKTLRRKAFTFPSGDHVEPAESPSPAETPTPTTLADSESEGGSGSSQDTLRKTKLSWLKARLQEGRKEKEKPAPLEAPASTGKILNLLRGDVYEVAQRFWEFPTIITKPLSFFLSIALLWRILGPASLSGIFILVCGMSINAFLMRWMVQVETARRAITDTKLQRTSQFVESIRHLRWYDWQDAWLAHIMAARRAELTKRVASNIISKAIGTVNALAAYLFPVAGFLAYTLLSGHPLTVDVAFPALNLFALLQTSLREMPDLITVLLNAQVAMRRIEAFMLEPDKEDADDSLSSPSPADPLEISLCNATFSFPGTHRKVLRAVTLALRPGLTLVCGRVGAGKSALLQAILGELDQHSGTASVPHEMVGYCAQTPWLESMSIRDNILFCAPYDRARFEAVLDACRLREDLDRTFSAARDRTLIGENGVGLSGGQRARVALARAVYSRARVLVLDDPVAALDHHTATGILGSLFGEGGSGRGLMEGRLVILVTHRVDIAARYADQVVEVFKGGRVEVLDREGLVAGDGEGLESLVADVHAGIKADAAVVGGEGDGAAAQDEEPAERFMDEEHRVHGGVLASVYWRYIKAGKLGWWAAVIVLFVLYRAAAIGYYWFLKEWGAGYTKSSVPHGAARDGSETYGMAGADSSRQMLLGATAPRLRQTDGDSWIDLGRYLPSPSVNVRPWLWWFFALSLAQVLAQALADGALIVIIYHAGKNLFQQAMQRVSNATFRFYDVTPVGRLMNRLTSDMGTVDGQIANQIMRVSLYSISWLSSMAVIATATPVFLVLSIAMTALFVLIFDRFLPASQSLRRLETVSLSPLMSNFGALAEGLTTVRAFRAAPHFQQRIITTTDAFQKMDHIYWSLQTWLQIRFDALSAVTTFALTVTAINSGLSGGAVGFVLAAASNFVQSTHSLCRRYGEMQMQFVSVERVVELLSLEQEPRGTVLPPAGWPAYGDDIVLDHVTLRYAPGLNPVLHDVTLRIPGGANLAVTGRTGSGKSTLALSLLGTLHPDADSGGCITIGGVDLATVDKRALRRNITFVAQDPVLFPGTLRDNLDPLGEADETECAGVLARVLGGEFSLDGRVDAGGKNLSQGQRQLVGLGRAMLRKSPVVVLDEATASIDGVTAGEIQRLLREELRGSTVITIAHKKEAVADADWEVVLAEGRVVRAGPLGEGRGGF</sequence>
<dbReference type="CDD" id="cd18604">
    <property type="entry name" value="ABC_6TM_VMR1_D2_like"/>
    <property type="match status" value="1"/>
</dbReference>
<dbReference type="Pfam" id="PF00664">
    <property type="entry name" value="ABC_membrane"/>
    <property type="match status" value="2"/>
</dbReference>
<dbReference type="PANTHER" id="PTHR24223">
    <property type="entry name" value="ATP-BINDING CASSETTE SUB-FAMILY C"/>
    <property type="match status" value="1"/>
</dbReference>
<keyword evidence="7 9" id="KW-0472">Membrane</keyword>
<accession>A0AA40F487</accession>
<comment type="subcellular location">
    <subcellularLocation>
        <location evidence="1">Membrane</location>
    </subcellularLocation>
</comment>
<keyword evidence="3 9" id="KW-0812">Transmembrane</keyword>
<proteinExistence type="predicted"/>
<dbReference type="Pfam" id="PF00005">
    <property type="entry name" value="ABC_tran"/>
    <property type="match status" value="2"/>
</dbReference>
<keyword evidence="5" id="KW-0067">ATP-binding</keyword>
<feature type="compositionally biased region" description="Low complexity" evidence="8">
    <location>
        <begin position="379"/>
        <end position="392"/>
    </location>
</feature>
<dbReference type="Proteomes" id="UP001172155">
    <property type="component" value="Unassembled WGS sequence"/>
</dbReference>
<feature type="domain" description="ABC transmembrane type-1" evidence="11">
    <location>
        <begin position="281"/>
        <end position="627"/>
    </location>
</feature>
<dbReference type="CDD" id="cd03244">
    <property type="entry name" value="ABCC_MRP_domain2"/>
    <property type="match status" value="1"/>
</dbReference>